<organism evidence="8 9">
    <name type="scientific">Sporothrix eucalyptigena</name>
    <dbReference type="NCBI Taxonomy" id="1812306"/>
    <lineage>
        <taxon>Eukaryota</taxon>
        <taxon>Fungi</taxon>
        <taxon>Dikarya</taxon>
        <taxon>Ascomycota</taxon>
        <taxon>Pezizomycotina</taxon>
        <taxon>Sordariomycetes</taxon>
        <taxon>Sordariomycetidae</taxon>
        <taxon>Ophiostomatales</taxon>
        <taxon>Ophiostomataceae</taxon>
        <taxon>Sporothrix</taxon>
    </lineage>
</organism>
<evidence type="ECO:0000256" key="1">
    <source>
        <dbReference type="ARBA" id="ARBA00004123"/>
    </source>
</evidence>
<feature type="region of interest" description="Disordered" evidence="6">
    <location>
        <begin position="105"/>
        <end position="209"/>
    </location>
</feature>
<dbReference type="PROSITE" id="PS00463">
    <property type="entry name" value="ZN2_CY6_FUNGAL_1"/>
    <property type="match status" value="1"/>
</dbReference>
<evidence type="ECO:0000259" key="7">
    <source>
        <dbReference type="PROSITE" id="PS00463"/>
    </source>
</evidence>
<feature type="region of interest" description="Disordered" evidence="6">
    <location>
        <begin position="60"/>
        <end position="84"/>
    </location>
</feature>
<feature type="compositionally biased region" description="Polar residues" evidence="6">
    <location>
        <begin position="105"/>
        <end position="140"/>
    </location>
</feature>
<evidence type="ECO:0000256" key="6">
    <source>
        <dbReference type="SAM" id="MobiDB-lite"/>
    </source>
</evidence>
<feature type="region of interest" description="Disordered" evidence="6">
    <location>
        <begin position="225"/>
        <end position="328"/>
    </location>
</feature>
<comment type="caution">
    <text evidence="8">The sequence shown here is derived from an EMBL/GenBank/DDBJ whole genome shotgun (WGS) entry which is preliminary data.</text>
</comment>
<comment type="subcellular location">
    <subcellularLocation>
        <location evidence="1">Nucleus</location>
    </subcellularLocation>
</comment>
<feature type="compositionally biased region" description="Low complexity" evidence="6">
    <location>
        <begin position="264"/>
        <end position="274"/>
    </location>
</feature>
<dbReference type="PANTHER" id="PTHR31845">
    <property type="entry name" value="FINGER DOMAIN PROTEIN, PUTATIVE-RELATED"/>
    <property type="match status" value="1"/>
</dbReference>
<dbReference type="Gene3D" id="4.10.240.10">
    <property type="entry name" value="Zn(2)-C6 fungal-type DNA-binding domain"/>
    <property type="match status" value="1"/>
</dbReference>
<protein>
    <recommendedName>
        <fullName evidence="7">Zn(2)-C6 fungal-type domain-containing protein</fullName>
    </recommendedName>
</protein>
<dbReference type="InterPro" id="IPR051089">
    <property type="entry name" value="prtT"/>
</dbReference>
<evidence type="ECO:0000256" key="5">
    <source>
        <dbReference type="ARBA" id="ARBA00023242"/>
    </source>
</evidence>
<dbReference type="EMBL" id="CAWUHD010000026">
    <property type="protein sequence ID" value="CAK7218133.1"/>
    <property type="molecule type" value="Genomic_DNA"/>
</dbReference>
<feature type="compositionally biased region" description="Polar residues" evidence="6">
    <location>
        <begin position="653"/>
        <end position="667"/>
    </location>
</feature>
<keyword evidence="2" id="KW-0805">Transcription regulation</keyword>
<dbReference type="CDD" id="cd12148">
    <property type="entry name" value="fungal_TF_MHR"/>
    <property type="match status" value="1"/>
</dbReference>
<feature type="region of interest" description="Disordered" evidence="6">
    <location>
        <begin position="813"/>
        <end position="834"/>
    </location>
</feature>
<evidence type="ECO:0000256" key="3">
    <source>
        <dbReference type="ARBA" id="ARBA00023125"/>
    </source>
</evidence>
<name>A0ABP0BER5_9PEZI</name>
<evidence type="ECO:0000256" key="4">
    <source>
        <dbReference type="ARBA" id="ARBA00023163"/>
    </source>
</evidence>
<feature type="domain" description="Zn(2)-C6 fungal-type" evidence="7">
    <location>
        <begin position="25"/>
        <end position="55"/>
    </location>
</feature>
<keyword evidence="4" id="KW-0804">Transcription</keyword>
<dbReference type="InterPro" id="IPR001138">
    <property type="entry name" value="Zn2Cys6_DnaBD"/>
</dbReference>
<keyword evidence="9" id="KW-1185">Reference proteome</keyword>
<keyword evidence="5" id="KW-0539">Nucleus</keyword>
<reference evidence="8 9" key="1">
    <citation type="submission" date="2024-01" db="EMBL/GenBank/DDBJ databases">
        <authorList>
            <person name="Allen C."/>
            <person name="Tagirdzhanova G."/>
        </authorList>
    </citation>
    <scope>NUCLEOTIDE SEQUENCE [LARGE SCALE GENOMIC DNA]</scope>
</reference>
<sequence>MELHLAAAGATAPPSIGIPAPYGRACANCSRAKCRCIYRSNGNDCERCHRLNKECRPSIPVRRKAATSSSATKRSSSSTLSRTAQLEQKLDGLVSLLEAQTNSRVKAATATASTNVSDSSRGSTANGHTSPIATNATSTVPDARRAYLIPNGSPTKGPDEFRPMGQGGPDFGCGIVPHSNRLPLGGSSSSASSRTATTETRASSVSLRDVSYDEESGLLMASQCVGTQHMPRTPESSTSSSGTGGGYKQQKRKQQDDQQPPLPHQQQQQQQGLPIPAPPTLGWGFSCFTDTPRPRELGASATDTREQDGGAPRDMLNLDPSLEPTPAEADQSFHTFRSTMLPYFPYVYLPPDLTAVQLRRNRPVLWLAIMSITCQRVPTHTQLARSTHLRALFAHRVVFESEKSLDLLQALLAFLTWVHYTSKRDRPTLSVMSQLAVSLVYDLGLHKTASPCKSLIARLVRDHYQQSLAADDPPLLPPLLDERRAALAAYVLTSKFSIALKRCEPLKWTTRLEEHLHELAANAETPLDHVLATQVRLQRLADHIHQGEWQLNDPAYSDLSPVADATRLGNPESRLLPPYVVRVVRAKIDEIHDNIPPEARNYDGVLDALYAAEMMLCAGAVLPIVAPVASMASIAIISVRARSKPLSRPDKPLTTNTAHSSANGGYRSSSVDFARVAALERCVEAVANFWAFFRQITSGSYAALPFAFFAHFTHCVVLLYGLSVIDEPNWDRAAVRDRLHVLDMLDGFISKLRDAPRVGPGTSVTGTEAYDVFNRAAIMLSSVRDLWATDMGRPDHRERSRAAAVAAASAIVSKDRQDQEAHVPQSTAAAVPPMPPLGNGPMTLDAPASTEGTAWQLTSVAAAAAAPSTEDMPMGDTSGIAGPTGVAADPMMLPSTDEFFADLSTAMIPDDYMFWELFLDGLPQSQL</sequence>
<keyword evidence="3" id="KW-0238">DNA-binding</keyword>
<dbReference type="Proteomes" id="UP001642482">
    <property type="component" value="Unassembled WGS sequence"/>
</dbReference>
<gene>
    <name evidence="8" type="ORF">SEUCBS140593_003439</name>
</gene>
<feature type="compositionally biased region" description="Low complexity" evidence="6">
    <location>
        <begin position="187"/>
        <end position="206"/>
    </location>
</feature>
<dbReference type="InterPro" id="IPR036864">
    <property type="entry name" value="Zn2-C6_fun-type_DNA-bd_sf"/>
</dbReference>
<proteinExistence type="predicted"/>
<evidence type="ECO:0000313" key="8">
    <source>
        <dbReference type="EMBL" id="CAK7218133.1"/>
    </source>
</evidence>
<accession>A0ABP0BER5</accession>
<evidence type="ECO:0000313" key="9">
    <source>
        <dbReference type="Proteomes" id="UP001642482"/>
    </source>
</evidence>
<evidence type="ECO:0000256" key="2">
    <source>
        <dbReference type="ARBA" id="ARBA00023015"/>
    </source>
</evidence>
<feature type="region of interest" description="Disordered" evidence="6">
    <location>
        <begin position="645"/>
        <end position="667"/>
    </location>
</feature>
<feature type="compositionally biased region" description="Low complexity" evidence="6">
    <location>
        <begin position="66"/>
        <end position="84"/>
    </location>
</feature>
<dbReference type="PANTHER" id="PTHR31845:SF32">
    <property type="entry name" value="MISCELLANEOUS ZN(II)2CYS6 TRANSCRIPTION FACTOR (EUROFUNG)-RELATED"/>
    <property type="match status" value="1"/>
</dbReference>